<comment type="caution">
    <text evidence="5">The sequence shown here is derived from an EMBL/GenBank/DDBJ whole genome shotgun (WGS) entry which is preliminary data.</text>
</comment>
<dbReference type="InterPro" id="IPR051400">
    <property type="entry name" value="HAD-like_hydrolase"/>
</dbReference>
<dbReference type="PANTHER" id="PTHR46470">
    <property type="entry name" value="N-ACYLNEURAMINATE-9-PHOSPHATASE"/>
    <property type="match status" value="1"/>
</dbReference>
<dbReference type="GO" id="GO:0044281">
    <property type="term" value="P:small molecule metabolic process"/>
    <property type="evidence" value="ECO:0007669"/>
    <property type="project" value="UniProtKB-ARBA"/>
</dbReference>
<dbReference type="InterPro" id="IPR023214">
    <property type="entry name" value="HAD_sf"/>
</dbReference>
<dbReference type="RefSeq" id="WP_118050524.1">
    <property type="nucleotide sequence ID" value="NZ_CABJFK010000009.1"/>
</dbReference>
<evidence type="ECO:0000256" key="3">
    <source>
        <dbReference type="ARBA" id="ARBA00022801"/>
    </source>
</evidence>
<accession>A0A414J3S7</accession>
<organism evidence="5 6">
    <name type="scientific">Blautia obeum</name>
    <dbReference type="NCBI Taxonomy" id="40520"/>
    <lineage>
        <taxon>Bacteria</taxon>
        <taxon>Bacillati</taxon>
        <taxon>Bacillota</taxon>
        <taxon>Clostridia</taxon>
        <taxon>Lachnospirales</taxon>
        <taxon>Lachnospiraceae</taxon>
        <taxon>Blautia</taxon>
    </lineage>
</organism>
<dbReference type="GO" id="GO:0046872">
    <property type="term" value="F:metal ion binding"/>
    <property type="evidence" value="ECO:0007669"/>
    <property type="project" value="UniProtKB-KW"/>
</dbReference>
<evidence type="ECO:0000313" key="6">
    <source>
        <dbReference type="Proteomes" id="UP000283745"/>
    </source>
</evidence>
<dbReference type="SFLD" id="SFLDG01129">
    <property type="entry name" value="C1.5:_HAD__Beta-PGM__Phosphata"/>
    <property type="match status" value="1"/>
</dbReference>
<dbReference type="Gene3D" id="1.10.150.520">
    <property type="match status" value="1"/>
</dbReference>
<keyword evidence="3 5" id="KW-0378">Hydrolase</keyword>
<evidence type="ECO:0000256" key="2">
    <source>
        <dbReference type="ARBA" id="ARBA00022723"/>
    </source>
</evidence>
<dbReference type="NCBIfam" id="TIGR01549">
    <property type="entry name" value="HAD-SF-IA-v1"/>
    <property type="match status" value="1"/>
</dbReference>
<sequence>MIKAVIFDLDNTLYSYDANHAYGMEALEGYCRETFGITEEETQEYYRKAGYIMANRIGTDTAALHSRMLRLQCMMELLEKPLFPHVQKMYHIYWDAFLQHIEPNPGVLDFLMELRKRKIRIGIGTDMTAYIQYKKLEAIGAEVYIDFMVTSEEAGVEKPHYHLFELCVEKAGVRAEECAFIGDNVKKDIEGAWESGLRGIWYTQEKEPTERRYFPILRSFTGINVDDFLAQQ</sequence>
<dbReference type="InterPro" id="IPR036412">
    <property type="entry name" value="HAD-like_sf"/>
</dbReference>
<comment type="cofactor">
    <cofactor evidence="1">
        <name>Mg(2+)</name>
        <dbReference type="ChEBI" id="CHEBI:18420"/>
    </cofactor>
</comment>
<evidence type="ECO:0000313" key="5">
    <source>
        <dbReference type="EMBL" id="RHE39038.1"/>
    </source>
</evidence>
<gene>
    <name evidence="5" type="ORF">DW740_11910</name>
</gene>
<dbReference type="Proteomes" id="UP000283745">
    <property type="component" value="Unassembled WGS sequence"/>
</dbReference>
<reference evidence="5 6" key="1">
    <citation type="submission" date="2018-08" db="EMBL/GenBank/DDBJ databases">
        <title>A genome reference for cultivated species of the human gut microbiota.</title>
        <authorList>
            <person name="Zou Y."/>
            <person name="Xue W."/>
            <person name="Luo G."/>
        </authorList>
    </citation>
    <scope>NUCLEOTIDE SEQUENCE [LARGE SCALE GENOMIC DNA]</scope>
    <source>
        <strain evidence="5 6">AM28-23</strain>
    </source>
</reference>
<dbReference type="Pfam" id="PF00702">
    <property type="entry name" value="Hydrolase"/>
    <property type="match status" value="1"/>
</dbReference>
<keyword evidence="4" id="KW-0460">Magnesium</keyword>
<dbReference type="Gene3D" id="3.40.50.1000">
    <property type="entry name" value="HAD superfamily/HAD-like"/>
    <property type="match status" value="1"/>
</dbReference>
<dbReference type="InterPro" id="IPR006439">
    <property type="entry name" value="HAD-SF_hydro_IA"/>
</dbReference>
<dbReference type="SUPFAM" id="SSF56784">
    <property type="entry name" value="HAD-like"/>
    <property type="match status" value="1"/>
</dbReference>
<protein>
    <submittedName>
        <fullName evidence="5">HAD family hydrolase</fullName>
    </submittedName>
</protein>
<name>A0A414J3S7_9FIRM</name>
<keyword evidence="2" id="KW-0479">Metal-binding</keyword>
<dbReference type="PRINTS" id="PR00413">
    <property type="entry name" value="HADHALOGNASE"/>
</dbReference>
<dbReference type="PANTHER" id="PTHR46470:SF2">
    <property type="entry name" value="GLYCERALDEHYDE 3-PHOSPHATE PHOSPHATASE"/>
    <property type="match status" value="1"/>
</dbReference>
<dbReference type="SFLD" id="SFLDS00003">
    <property type="entry name" value="Haloacid_Dehalogenase"/>
    <property type="match status" value="1"/>
</dbReference>
<dbReference type="EMBL" id="QSKF01000009">
    <property type="protein sequence ID" value="RHE39038.1"/>
    <property type="molecule type" value="Genomic_DNA"/>
</dbReference>
<evidence type="ECO:0000256" key="4">
    <source>
        <dbReference type="ARBA" id="ARBA00022842"/>
    </source>
</evidence>
<proteinExistence type="predicted"/>
<dbReference type="GO" id="GO:0016791">
    <property type="term" value="F:phosphatase activity"/>
    <property type="evidence" value="ECO:0007669"/>
    <property type="project" value="TreeGrafter"/>
</dbReference>
<evidence type="ECO:0000256" key="1">
    <source>
        <dbReference type="ARBA" id="ARBA00001946"/>
    </source>
</evidence>
<dbReference type="AlphaFoldDB" id="A0A414J3S7"/>